<dbReference type="InterPro" id="IPR057601">
    <property type="entry name" value="Oar-like_b-barrel"/>
</dbReference>
<keyword evidence="2" id="KW-0675">Receptor</keyword>
<dbReference type="SUPFAM" id="SSF56935">
    <property type="entry name" value="Porins"/>
    <property type="match status" value="1"/>
</dbReference>
<reference evidence="2" key="1">
    <citation type="submission" date="2023-03" db="EMBL/GenBank/DDBJ databases">
        <title>Edaphobacter sp.</title>
        <authorList>
            <person name="Huber K.J."/>
            <person name="Papendorf J."/>
            <person name="Pilke C."/>
            <person name="Bunk B."/>
            <person name="Sproeer C."/>
            <person name="Pester M."/>
        </authorList>
    </citation>
    <scope>NUCLEOTIDE SEQUENCE</scope>
    <source>
        <strain evidence="2">DSM 109919</strain>
    </source>
</reference>
<accession>A0AAU7D2Y2</accession>
<organism evidence="2">
    <name type="scientific">Edaphobacter paludis</name>
    <dbReference type="NCBI Taxonomy" id="3035702"/>
    <lineage>
        <taxon>Bacteria</taxon>
        <taxon>Pseudomonadati</taxon>
        <taxon>Acidobacteriota</taxon>
        <taxon>Terriglobia</taxon>
        <taxon>Terriglobales</taxon>
        <taxon>Acidobacteriaceae</taxon>
        <taxon>Edaphobacter</taxon>
    </lineage>
</organism>
<feature type="domain" description="TonB-dependent transporter Oar-like beta-barrel" evidence="1">
    <location>
        <begin position="257"/>
        <end position="1126"/>
    </location>
</feature>
<dbReference type="Pfam" id="PF13620">
    <property type="entry name" value="CarboxypepD_reg"/>
    <property type="match status" value="1"/>
</dbReference>
<name>A0AAU7D2Y2_9BACT</name>
<dbReference type="AlphaFoldDB" id="A0AAU7D2Y2"/>
<evidence type="ECO:0000259" key="1">
    <source>
        <dbReference type="Pfam" id="PF25183"/>
    </source>
</evidence>
<dbReference type="GO" id="GO:0044718">
    <property type="term" value="P:siderophore transmembrane transport"/>
    <property type="evidence" value="ECO:0007669"/>
    <property type="project" value="TreeGrafter"/>
</dbReference>
<dbReference type="GO" id="GO:0015344">
    <property type="term" value="F:siderophore uptake transmembrane transporter activity"/>
    <property type="evidence" value="ECO:0007669"/>
    <property type="project" value="TreeGrafter"/>
</dbReference>
<dbReference type="GO" id="GO:0030246">
    <property type="term" value="F:carbohydrate binding"/>
    <property type="evidence" value="ECO:0007669"/>
    <property type="project" value="InterPro"/>
</dbReference>
<dbReference type="Pfam" id="PF25183">
    <property type="entry name" value="OMP_b-brl_4"/>
    <property type="match status" value="1"/>
</dbReference>
<dbReference type="PANTHER" id="PTHR30069:SF46">
    <property type="entry name" value="OAR PROTEIN"/>
    <property type="match status" value="1"/>
</dbReference>
<dbReference type="GO" id="GO:0009279">
    <property type="term" value="C:cell outer membrane"/>
    <property type="evidence" value="ECO:0007669"/>
    <property type="project" value="TreeGrafter"/>
</dbReference>
<sequence>MKLSYLRKLSAAGIKHFARLFTSVVFCVALLTSATCWAQFSGSLQGSVQDPTGAAVPSAIVTLTNVDTNVSQKATADASGVYRFASLAPGNYQVSAAATGFAGSKTALTLSTNETRNVPIVLSVGQISSTVQVTTQQPLLDTADSRNQLTIDKAALDNLPLAARNPLALVTLAPGVTGLGAGTSTNFNPENSVDASANGRGANGNLYVVDGLDVTSSIRPGVVNLTPNADSVAEANVQTNTYTVDFGRASSIQTVITTRSGTDAYHGFASEYYTYQGLAARGEYGVPAGTRVAPYHTNNLSFGVGGPVIPHHKFFFFAGYEPYLSLTSNGASKQTYEDPAFVSFANEVQPNSPEVQLINKYKPTNVIFSNVQQTAEQAFGKQDLAANTGCGTPSTDNIPCSTPVFDQGNFNSSSYNNSKQYNVRLDKYFDKDRVYGLFYRDTISTGGPAIRPAFATTNNYYTFSIQGNETHTFSPNTLNEAFVGYNRIEGFAPSGGNFTVPVVNVTGLGVGFGSGFALGDYIQHSYHWRDVLTHIHGSHSFKFGYEGWHGDDVALFAAAYAQPSFQFNSLIDLINNNPYSEGNLSYDPVTGKPKANNYGYSQTTAGAFAEDTWKVSHSLTVNYGIRYDNFGNAYPSLAGTGLSNFQLGSGSTFQQRVANGVMTAQSHVFAKDMNYVFSPRGGFAYAPGESGKWLVHGGIGLFHDYFTLGNSENGLSANPPGFVRPTFFNNGSTAAPVFGYGTQNSYPFGYQYPAFQGQPLDSKGGIAGSQIGVGGVDGNLKSPFTINYSLAIDRQISPDFVVSLGYVGSHSGNLIAAGGNTGNTSYGNDVNAYAGDLIQHIKCTESSTKNTCSGTQTRLNTSFGNINYAFNSAVGNYNGLIVSARGRFARRGFLTTSYTHGHSLDDWQNYPVGYPTNQFYANSPYDVRDRLSVGISYELPGSQLGNGLERRVLGGWTVSGLSVLQSGTPFTVFTGAAFAAQLINPALPATAGNLAFAPGSGDFNADGNNNDYPSITSYKQSHNRKDYHTGRGVLAACPAGVVPCGNFTLPAIGTEGNEMPNQFRNPGYADVDFTLKKVTPITERINLEIRLDTFNLFNRVNYQGVDTNLQDGNFAQSTGTNPARNMLLGGRLNF</sequence>
<protein>
    <submittedName>
        <fullName evidence="2">TonB-dependent receptor</fullName>
    </submittedName>
</protein>
<dbReference type="EMBL" id="CP121194">
    <property type="protein sequence ID" value="XBH11711.1"/>
    <property type="molecule type" value="Genomic_DNA"/>
</dbReference>
<dbReference type="Gene3D" id="2.60.40.1120">
    <property type="entry name" value="Carboxypeptidase-like, regulatory domain"/>
    <property type="match status" value="1"/>
</dbReference>
<dbReference type="SUPFAM" id="SSF49452">
    <property type="entry name" value="Starch-binding domain-like"/>
    <property type="match status" value="1"/>
</dbReference>
<dbReference type="InterPro" id="IPR039426">
    <property type="entry name" value="TonB-dep_rcpt-like"/>
</dbReference>
<gene>
    <name evidence="2" type="ORF">P4G45_01205</name>
</gene>
<proteinExistence type="predicted"/>
<evidence type="ECO:0000313" key="2">
    <source>
        <dbReference type="EMBL" id="XBH11711.1"/>
    </source>
</evidence>
<dbReference type="InterPro" id="IPR013784">
    <property type="entry name" value="Carb-bd-like_fold"/>
</dbReference>
<dbReference type="PANTHER" id="PTHR30069">
    <property type="entry name" value="TONB-DEPENDENT OUTER MEMBRANE RECEPTOR"/>
    <property type="match status" value="1"/>
</dbReference>
<dbReference type="KEGG" id="epl:P4G45_01205"/>